<keyword evidence="6" id="KW-1185">Reference proteome</keyword>
<dbReference type="InterPro" id="IPR010998">
    <property type="entry name" value="Integrase_recombinase_N"/>
</dbReference>
<dbReference type="RefSeq" id="WP_200393175.1">
    <property type="nucleotide sequence ID" value="NZ_JAENIO010000136.1"/>
</dbReference>
<dbReference type="PROSITE" id="PS51898">
    <property type="entry name" value="TYR_RECOMBINASE"/>
    <property type="match status" value="1"/>
</dbReference>
<evidence type="ECO:0000256" key="1">
    <source>
        <dbReference type="ARBA" id="ARBA00022908"/>
    </source>
</evidence>
<organism evidence="5 6">
    <name type="scientific">Roseibacillus ishigakijimensis</name>
    <dbReference type="NCBI Taxonomy" id="454146"/>
    <lineage>
        <taxon>Bacteria</taxon>
        <taxon>Pseudomonadati</taxon>
        <taxon>Verrucomicrobiota</taxon>
        <taxon>Verrucomicrobiia</taxon>
        <taxon>Verrucomicrobiales</taxon>
        <taxon>Verrucomicrobiaceae</taxon>
        <taxon>Roseibacillus</taxon>
    </lineage>
</organism>
<accession>A0A934VP51</accession>
<dbReference type="InterPro" id="IPR002104">
    <property type="entry name" value="Integrase_catalytic"/>
</dbReference>
<feature type="non-terminal residue" evidence="5">
    <location>
        <position position="193"/>
    </location>
</feature>
<keyword evidence="3" id="KW-0233">DNA recombination</keyword>
<evidence type="ECO:0000256" key="3">
    <source>
        <dbReference type="ARBA" id="ARBA00023172"/>
    </source>
</evidence>
<gene>
    <name evidence="5" type="ORF">JIN78_16885</name>
</gene>
<name>A0A934VP51_9BACT</name>
<dbReference type="Pfam" id="PF00589">
    <property type="entry name" value="Phage_integrase"/>
    <property type="match status" value="1"/>
</dbReference>
<dbReference type="GO" id="GO:0003677">
    <property type="term" value="F:DNA binding"/>
    <property type="evidence" value="ECO:0007669"/>
    <property type="project" value="UniProtKB-KW"/>
</dbReference>
<dbReference type="AlphaFoldDB" id="A0A934VP51"/>
<dbReference type="Proteomes" id="UP000604083">
    <property type="component" value="Unassembled WGS sequence"/>
</dbReference>
<evidence type="ECO:0000313" key="5">
    <source>
        <dbReference type="EMBL" id="MBK1835741.1"/>
    </source>
</evidence>
<dbReference type="Gene3D" id="1.10.443.10">
    <property type="entry name" value="Intergrase catalytic core"/>
    <property type="match status" value="1"/>
</dbReference>
<evidence type="ECO:0000259" key="4">
    <source>
        <dbReference type="PROSITE" id="PS51898"/>
    </source>
</evidence>
<dbReference type="InterPro" id="IPR011010">
    <property type="entry name" value="DNA_brk_join_enz"/>
</dbReference>
<feature type="non-terminal residue" evidence="5">
    <location>
        <position position="1"/>
    </location>
</feature>
<protein>
    <submittedName>
        <fullName evidence="5">Tyrosine-type recombinase/integrase</fullName>
    </submittedName>
</protein>
<sequence>WAARYGQWVGSARRAMDPQAASQWLGELVTVGKRSFSTQKQALNALVFFFRDVCGMEEVKLDVRLRKTPQRMPVTLSRKELFRLLEKIEPLYRPLAELQYGAGLRLKELVRLRVKDIDWEQGLITIRGGKGDKDRVTILPEKARGLLRDQIAYARTLYERDRAEGRPGVEMGGALGRKFSRAAKSWEWMWVFP</sequence>
<feature type="domain" description="Tyr recombinase" evidence="4">
    <location>
        <begin position="71"/>
        <end position="193"/>
    </location>
</feature>
<keyword evidence="2" id="KW-0238">DNA-binding</keyword>
<evidence type="ECO:0000313" key="6">
    <source>
        <dbReference type="Proteomes" id="UP000604083"/>
    </source>
</evidence>
<dbReference type="SUPFAM" id="SSF56349">
    <property type="entry name" value="DNA breaking-rejoining enzymes"/>
    <property type="match status" value="1"/>
</dbReference>
<dbReference type="Gene3D" id="1.10.150.130">
    <property type="match status" value="1"/>
</dbReference>
<keyword evidence="1" id="KW-0229">DNA integration</keyword>
<dbReference type="InterPro" id="IPR013762">
    <property type="entry name" value="Integrase-like_cat_sf"/>
</dbReference>
<dbReference type="EMBL" id="JAENIO010000136">
    <property type="protein sequence ID" value="MBK1835741.1"/>
    <property type="molecule type" value="Genomic_DNA"/>
</dbReference>
<proteinExistence type="predicted"/>
<dbReference type="InterPro" id="IPR004107">
    <property type="entry name" value="Integrase_SAM-like_N"/>
</dbReference>
<reference evidence="5" key="1">
    <citation type="submission" date="2021-01" db="EMBL/GenBank/DDBJ databases">
        <title>Modified the classification status of verrucomicrobia.</title>
        <authorList>
            <person name="Feng X."/>
        </authorList>
    </citation>
    <scope>NUCLEOTIDE SEQUENCE</scope>
    <source>
        <strain evidence="5">KCTC 12986</strain>
    </source>
</reference>
<dbReference type="GO" id="GO:0015074">
    <property type="term" value="P:DNA integration"/>
    <property type="evidence" value="ECO:0007669"/>
    <property type="project" value="UniProtKB-KW"/>
</dbReference>
<evidence type="ECO:0000256" key="2">
    <source>
        <dbReference type="ARBA" id="ARBA00023125"/>
    </source>
</evidence>
<dbReference type="Pfam" id="PF13495">
    <property type="entry name" value="Phage_int_SAM_4"/>
    <property type="match status" value="1"/>
</dbReference>
<comment type="caution">
    <text evidence="5">The sequence shown here is derived from an EMBL/GenBank/DDBJ whole genome shotgun (WGS) entry which is preliminary data.</text>
</comment>
<dbReference type="GO" id="GO:0006310">
    <property type="term" value="P:DNA recombination"/>
    <property type="evidence" value="ECO:0007669"/>
    <property type="project" value="UniProtKB-KW"/>
</dbReference>